<evidence type="ECO:0000256" key="3">
    <source>
        <dbReference type="ARBA" id="ARBA00023125"/>
    </source>
</evidence>
<dbReference type="Proteomes" id="UP001165524">
    <property type="component" value="Unassembled WGS sequence"/>
</dbReference>
<dbReference type="RefSeq" id="WP_246950135.1">
    <property type="nucleotide sequence ID" value="NZ_JALKII010000002.1"/>
</dbReference>
<comment type="similarity">
    <text evidence="1">Belongs to the LysR transcriptional regulatory family.</text>
</comment>
<evidence type="ECO:0000313" key="7">
    <source>
        <dbReference type="Proteomes" id="UP001165524"/>
    </source>
</evidence>
<name>A0ABT0E5X4_9GAMM</name>
<dbReference type="PANTHER" id="PTHR30537">
    <property type="entry name" value="HTH-TYPE TRANSCRIPTIONAL REGULATOR"/>
    <property type="match status" value="1"/>
</dbReference>
<dbReference type="SUPFAM" id="SSF46785">
    <property type="entry name" value="Winged helix' DNA-binding domain"/>
    <property type="match status" value="1"/>
</dbReference>
<proteinExistence type="inferred from homology"/>
<dbReference type="Gene3D" id="1.10.10.10">
    <property type="entry name" value="Winged helix-like DNA-binding domain superfamily/Winged helix DNA-binding domain"/>
    <property type="match status" value="1"/>
</dbReference>
<dbReference type="InterPro" id="IPR005119">
    <property type="entry name" value="LysR_subst-bd"/>
</dbReference>
<sequence length="308" mass="34411">MKQWSSIEAFVEVVRQGSFSAAARQLKVSASHISRLVSQLEARLGVPLLYRTTRQIRLTEAGELYHAHCRHALDGFREAEAALGDTLASPRGLLKLTASTTFGERHIAPLVNRFMQCHPQLEVRMHFTNRRVALIDEGYDVAIRLGQLRDSSLIARRLCERREHVVGSPAYFASHSPPAHPNELTRHACLLGSLDSWRFMIDGQRREIRVTGRWQANSGPALLDATLRGLGLSQLPDYYVDEYIASGQLIPVLADFRFADTAVWAVYPRHRQLSPSVRQLVDFLAQQLQQPAGQGSSVAMPDSSIAPE</sequence>
<evidence type="ECO:0000313" key="6">
    <source>
        <dbReference type="EMBL" id="MCK0537226.1"/>
    </source>
</evidence>
<keyword evidence="7" id="KW-1185">Reference proteome</keyword>
<keyword evidence="4" id="KW-0804">Transcription</keyword>
<dbReference type="InterPro" id="IPR036390">
    <property type="entry name" value="WH_DNA-bd_sf"/>
</dbReference>
<keyword evidence="2" id="KW-0805">Transcription regulation</keyword>
<dbReference type="Gene3D" id="3.40.190.290">
    <property type="match status" value="1"/>
</dbReference>
<accession>A0ABT0E5X4</accession>
<keyword evidence="3" id="KW-0238">DNA-binding</keyword>
<dbReference type="Pfam" id="PF03466">
    <property type="entry name" value="LysR_substrate"/>
    <property type="match status" value="1"/>
</dbReference>
<evidence type="ECO:0000259" key="5">
    <source>
        <dbReference type="PROSITE" id="PS50931"/>
    </source>
</evidence>
<feature type="domain" description="HTH lysR-type" evidence="5">
    <location>
        <begin position="1"/>
        <end position="59"/>
    </location>
</feature>
<dbReference type="InterPro" id="IPR036388">
    <property type="entry name" value="WH-like_DNA-bd_sf"/>
</dbReference>
<dbReference type="SUPFAM" id="SSF53850">
    <property type="entry name" value="Periplasmic binding protein-like II"/>
    <property type="match status" value="1"/>
</dbReference>
<reference evidence="6" key="1">
    <citation type="submission" date="2022-04" db="EMBL/GenBank/DDBJ databases">
        <title>Alcanivorax sp. CY1518 draft genome sequence.</title>
        <authorList>
            <person name="Zhao G."/>
            <person name="An M."/>
        </authorList>
    </citation>
    <scope>NUCLEOTIDE SEQUENCE</scope>
    <source>
        <strain evidence="6">CY1518</strain>
    </source>
</reference>
<evidence type="ECO:0000256" key="1">
    <source>
        <dbReference type="ARBA" id="ARBA00009437"/>
    </source>
</evidence>
<organism evidence="6 7">
    <name type="scientific">Alcanivorax quisquiliarum</name>
    <dbReference type="NCBI Taxonomy" id="2933565"/>
    <lineage>
        <taxon>Bacteria</taxon>
        <taxon>Pseudomonadati</taxon>
        <taxon>Pseudomonadota</taxon>
        <taxon>Gammaproteobacteria</taxon>
        <taxon>Oceanospirillales</taxon>
        <taxon>Alcanivoracaceae</taxon>
        <taxon>Alcanivorax</taxon>
    </lineage>
</organism>
<comment type="caution">
    <text evidence="6">The sequence shown here is derived from an EMBL/GenBank/DDBJ whole genome shotgun (WGS) entry which is preliminary data.</text>
</comment>
<evidence type="ECO:0000256" key="4">
    <source>
        <dbReference type="ARBA" id="ARBA00023163"/>
    </source>
</evidence>
<dbReference type="InterPro" id="IPR000847">
    <property type="entry name" value="LysR_HTH_N"/>
</dbReference>
<dbReference type="PROSITE" id="PS50931">
    <property type="entry name" value="HTH_LYSR"/>
    <property type="match status" value="1"/>
</dbReference>
<gene>
    <name evidence="6" type="ORF">MU846_05830</name>
</gene>
<dbReference type="PANTHER" id="PTHR30537:SF10">
    <property type="entry name" value="TRANSCRIPTIONAL REGULATOR-RELATED"/>
    <property type="match status" value="1"/>
</dbReference>
<evidence type="ECO:0000256" key="2">
    <source>
        <dbReference type="ARBA" id="ARBA00023015"/>
    </source>
</evidence>
<protein>
    <submittedName>
        <fullName evidence="6">LysR family transcriptional regulator</fullName>
    </submittedName>
</protein>
<dbReference type="InterPro" id="IPR058163">
    <property type="entry name" value="LysR-type_TF_proteobact-type"/>
</dbReference>
<dbReference type="Pfam" id="PF00126">
    <property type="entry name" value="HTH_1"/>
    <property type="match status" value="1"/>
</dbReference>
<dbReference type="EMBL" id="JALKII010000002">
    <property type="protein sequence ID" value="MCK0537226.1"/>
    <property type="molecule type" value="Genomic_DNA"/>
</dbReference>